<dbReference type="EMBL" id="VFFF01000001">
    <property type="protein sequence ID" value="TNY33619.1"/>
    <property type="molecule type" value="Genomic_DNA"/>
</dbReference>
<dbReference type="Pfam" id="PF01370">
    <property type="entry name" value="Epimerase"/>
    <property type="match status" value="1"/>
</dbReference>
<dbReference type="Gene3D" id="3.40.50.720">
    <property type="entry name" value="NAD(P)-binding Rossmann-like Domain"/>
    <property type="match status" value="1"/>
</dbReference>
<dbReference type="OrthoDB" id="7687386at2"/>
<reference evidence="2 3" key="1">
    <citation type="submission" date="2019-06" db="EMBL/GenBank/DDBJ databases">
        <title>Genome of new Rhodobacteraceae sp. SM1903.</title>
        <authorList>
            <person name="Ren X."/>
        </authorList>
    </citation>
    <scope>NUCLEOTIDE SEQUENCE [LARGE SCALE GENOMIC DNA]</scope>
    <source>
        <strain evidence="2 3">SM1903</strain>
    </source>
</reference>
<comment type="caution">
    <text evidence="2">The sequence shown here is derived from an EMBL/GenBank/DDBJ whole genome shotgun (WGS) entry which is preliminary data.</text>
</comment>
<dbReference type="InterPro" id="IPR036291">
    <property type="entry name" value="NAD(P)-bd_dom_sf"/>
</dbReference>
<accession>A0A5C5GI81</accession>
<sequence length="256" mass="26436">MLVRHWSEAPPTGAEIVPQARRARTGHVVWDPLSDVCPVKADVVVGLAGVTPGPGAEFGLNVDLGLAAVRTAEEAGARRLLLASTSAIYGPARNAPEDAAVDPPSDYGASKLAMERAVASESVETCCLRIGNVAWADALLGRLQPGKPVMLDQFADGGGPVRSYLGPRTLARVIESLARVEGALPKVLNVGGPDPVTMESLLLAAGVPWEWQPAPPTAVQHVTLDCSKLAALHGFASDATAPEVLIAEGRGLKGGA</sequence>
<gene>
    <name evidence="2" type="ORF">FHY64_10205</name>
</gene>
<dbReference type="SUPFAM" id="SSF51735">
    <property type="entry name" value="NAD(P)-binding Rossmann-fold domains"/>
    <property type="match status" value="1"/>
</dbReference>
<dbReference type="Proteomes" id="UP000314011">
    <property type="component" value="Unassembled WGS sequence"/>
</dbReference>
<name>A0A5C5GI81_9RHOB</name>
<evidence type="ECO:0000259" key="1">
    <source>
        <dbReference type="Pfam" id="PF01370"/>
    </source>
</evidence>
<feature type="domain" description="NAD-dependent epimerase/dehydratase" evidence="1">
    <location>
        <begin position="40"/>
        <end position="133"/>
    </location>
</feature>
<dbReference type="InterPro" id="IPR001509">
    <property type="entry name" value="Epimerase_deHydtase"/>
</dbReference>
<evidence type="ECO:0000313" key="2">
    <source>
        <dbReference type="EMBL" id="TNY33619.1"/>
    </source>
</evidence>
<keyword evidence="3" id="KW-1185">Reference proteome</keyword>
<proteinExistence type="predicted"/>
<dbReference type="CDD" id="cd08946">
    <property type="entry name" value="SDR_e"/>
    <property type="match status" value="1"/>
</dbReference>
<dbReference type="AlphaFoldDB" id="A0A5C5GI81"/>
<evidence type="ECO:0000313" key="3">
    <source>
        <dbReference type="Proteomes" id="UP000314011"/>
    </source>
</evidence>
<organism evidence="2 3">
    <name type="scientific">Pelagovum pacificum</name>
    <dbReference type="NCBI Taxonomy" id="2588711"/>
    <lineage>
        <taxon>Bacteria</taxon>
        <taxon>Pseudomonadati</taxon>
        <taxon>Pseudomonadota</taxon>
        <taxon>Alphaproteobacteria</taxon>
        <taxon>Rhodobacterales</taxon>
        <taxon>Paracoccaceae</taxon>
        <taxon>Pelagovum</taxon>
    </lineage>
</organism>
<protein>
    <submittedName>
        <fullName evidence="2">SDR family oxidoreductase</fullName>
    </submittedName>
</protein>